<name>A0ABT3G782_9BACT</name>
<accession>A0ABT3G782</accession>
<dbReference type="Proteomes" id="UP001165653">
    <property type="component" value="Unassembled WGS sequence"/>
</dbReference>
<sequence>MKRIRRHVLRASAVLLLLAALLFGIIGWFGSEHLVSPKRRGLQDYHREILTNPDHYGLKIEAYTGPGKTPCLLVTPSAKPGEAKKSLIARDELAKRGVKLPDWGGQVGTVILLHGHGGRKEDHLPICERFCAAGFRCIVLDLPGQGEHPALYGTFGLREAPLVEKILDEASSRFAFQPSPAFLFGVSQGVSVALQTAARNPDKWAAVASIATFSSLDRPVLRSAQEMTPASLHFCCPAAALSVSCGARVRAGFWPADVRPARAASKLTMPVMISHGDKDPYIGIDQAREIFDALPSARKRFRVVEGADHNHVLSMGSHALYADVCQFFHEARTAQDTASGRSE</sequence>
<dbReference type="EMBL" id="JAPDDR010000009">
    <property type="protein sequence ID" value="MCW1915429.1"/>
    <property type="molecule type" value="Genomic_DNA"/>
</dbReference>
<evidence type="ECO:0000313" key="3">
    <source>
        <dbReference type="Proteomes" id="UP001165653"/>
    </source>
</evidence>
<reference evidence="2" key="1">
    <citation type="submission" date="2022-10" db="EMBL/GenBank/DDBJ databases">
        <title>Luteolibacter sp. GHJ8, whole genome shotgun sequencing project.</title>
        <authorList>
            <person name="Zhao G."/>
            <person name="Shen L."/>
        </authorList>
    </citation>
    <scope>NUCLEOTIDE SEQUENCE</scope>
    <source>
        <strain evidence="2">GHJ8</strain>
    </source>
</reference>
<proteinExistence type="predicted"/>
<dbReference type="Pfam" id="PF12146">
    <property type="entry name" value="Hydrolase_4"/>
    <property type="match status" value="1"/>
</dbReference>
<feature type="domain" description="Serine aminopeptidase S33" evidence="1">
    <location>
        <begin position="108"/>
        <end position="227"/>
    </location>
</feature>
<dbReference type="InterPro" id="IPR022742">
    <property type="entry name" value="Hydrolase_4"/>
</dbReference>
<organism evidence="2 3">
    <name type="scientific">Luteolibacter rhizosphaerae</name>
    <dbReference type="NCBI Taxonomy" id="2989719"/>
    <lineage>
        <taxon>Bacteria</taxon>
        <taxon>Pseudomonadati</taxon>
        <taxon>Verrucomicrobiota</taxon>
        <taxon>Verrucomicrobiia</taxon>
        <taxon>Verrucomicrobiales</taxon>
        <taxon>Verrucomicrobiaceae</taxon>
        <taxon>Luteolibacter</taxon>
    </lineage>
</organism>
<protein>
    <submittedName>
        <fullName evidence="2">Lysophospholipase</fullName>
    </submittedName>
</protein>
<evidence type="ECO:0000313" key="2">
    <source>
        <dbReference type="EMBL" id="MCW1915429.1"/>
    </source>
</evidence>
<dbReference type="PANTHER" id="PTHR43194">
    <property type="entry name" value="HYDROLASE ALPHA/BETA FOLD FAMILY"/>
    <property type="match status" value="1"/>
</dbReference>
<dbReference type="SUPFAM" id="SSF53474">
    <property type="entry name" value="alpha/beta-Hydrolases"/>
    <property type="match status" value="1"/>
</dbReference>
<dbReference type="PANTHER" id="PTHR43194:SF2">
    <property type="entry name" value="PEROXISOMAL MEMBRANE PROTEIN LPX1"/>
    <property type="match status" value="1"/>
</dbReference>
<dbReference type="InterPro" id="IPR050228">
    <property type="entry name" value="Carboxylesterase_BioH"/>
</dbReference>
<keyword evidence="3" id="KW-1185">Reference proteome</keyword>
<evidence type="ECO:0000259" key="1">
    <source>
        <dbReference type="Pfam" id="PF12146"/>
    </source>
</evidence>
<dbReference type="InterPro" id="IPR029058">
    <property type="entry name" value="AB_hydrolase_fold"/>
</dbReference>
<dbReference type="RefSeq" id="WP_264514978.1">
    <property type="nucleotide sequence ID" value="NZ_JAPDDR010000009.1"/>
</dbReference>
<dbReference type="Gene3D" id="3.40.50.1820">
    <property type="entry name" value="alpha/beta hydrolase"/>
    <property type="match status" value="1"/>
</dbReference>
<gene>
    <name evidence="2" type="ORF">OJ996_17725</name>
</gene>
<comment type="caution">
    <text evidence="2">The sequence shown here is derived from an EMBL/GenBank/DDBJ whole genome shotgun (WGS) entry which is preliminary data.</text>
</comment>